<dbReference type="InterPro" id="IPR042529">
    <property type="entry name" value="IF_2B-like_C"/>
</dbReference>
<dbReference type="EMBL" id="SUTK01000016">
    <property type="protein sequence ID" value="MBE6501714.1"/>
    <property type="molecule type" value="Genomic_DNA"/>
</dbReference>
<comment type="caution">
    <text evidence="2">The sequence shown here is derived from an EMBL/GenBank/DDBJ whole genome shotgun (WGS) entry which is preliminary data.</text>
</comment>
<protein>
    <recommendedName>
        <fullName evidence="4">S-methyl-5-thioribose-1-phosphate isomerase</fullName>
    </recommendedName>
</protein>
<dbReference type="InterPro" id="IPR037171">
    <property type="entry name" value="NagB/RpiA_transferase-like"/>
</dbReference>
<name>A0A8T3VEN6_9EURY</name>
<dbReference type="Pfam" id="PF01008">
    <property type="entry name" value="IF-2B"/>
    <property type="match status" value="1"/>
</dbReference>
<accession>A0A8T3VEN6</accession>
<feature type="non-terminal residue" evidence="2">
    <location>
        <position position="1"/>
    </location>
</feature>
<reference evidence="2" key="1">
    <citation type="submission" date="2019-04" db="EMBL/GenBank/DDBJ databases">
        <title>Evolution of Biomass-Degrading Anaerobic Consortia Revealed by Metagenomics.</title>
        <authorList>
            <person name="Peng X."/>
        </authorList>
    </citation>
    <scope>NUCLEOTIDE SEQUENCE</scope>
    <source>
        <strain evidence="2">SIG18</strain>
    </source>
</reference>
<comment type="similarity">
    <text evidence="1">Belongs to the eIF-2B alpha/beta/delta subunits family.</text>
</comment>
<evidence type="ECO:0000256" key="1">
    <source>
        <dbReference type="RuleBase" id="RU003814"/>
    </source>
</evidence>
<dbReference type="RefSeq" id="WP_303738854.1">
    <property type="nucleotide sequence ID" value="NZ_SUTK01000016.1"/>
</dbReference>
<dbReference type="Gene3D" id="3.40.50.10470">
    <property type="entry name" value="Translation initiation factor eif-2b, domain 2"/>
    <property type="match status" value="1"/>
</dbReference>
<sequence>TEVINPAFDITPKELITGIITEKGIIDPI</sequence>
<gene>
    <name evidence="2" type="ORF">E7Z79_04660</name>
</gene>
<dbReference type="AlphaFoldDB" id="A0A8T3VEN6"/>
<dbReference type="Proteomes" id="UP000783037">
    <property type="component" value="Unassembled WGS sequence"/>
</dbReference>
<dbReference type="InterPro" id="IPR000649">
    <property type="entry name" value="IF-2B-related"/>
</dbReference>
<evidence type="ECO:0000313" key="2">
    <source>
        <dbReference type="EMBL" id="MBE6501714.1"/>
    </source>
</evidence>
<proteinExistence type="inferred from homology"/>
<evidence type="ECO:0000313" key="3">
    <source>
        <dbReference type="Proteomes" id="UP000783037"/>
    </source>
</evidence>
<dbReference type="SUPFAM" id="SSF100950">
    <property type="entry name" value="NagB/RpiA/CoA transferase-like"/>
    <property type="match status" value="1"/>
</dbReference>
<organism evidence="2 3">
    <name type="scientific">Methanobrevibacter thaueri</name>
    <dbReference type="NCBI Taxonomy" id="190975"/>
    <lineage>
        <taxon>Archaea</taxon>
        <taxon>Methanobacteriati</taxon>
        <taxon>Methanobacteriota</taxon>
        <taxon>Methanomada group</taxon>
        <taxon>Methanobacteria</taxon>
        <taxon>Methanobacteriales</taxon>
        <taxon>Methanobacteriaceae</taxon>
        <taxon>Methanobrevibacter</taxon>
    </lineage>
</organism>
<evidence type="ECO:0008006" key="4">
    <source>
        <dbReference type="Google" id="ProtNLM"/>
    </source>
</evidence>